<accession>A0A146K4B6</accession>
<evidence type="ECO:0000256" key="4">
    <source>
        <dbReference type="RuleBase" id="RU003485"/>
    </source>
</evidence>
<dbReference type="Pfam" id="PF00203">
    <property type="entry name" value="Ribosomal_S19"/>
    <property type="match status" value="1"/>
</dbReference>
<dbReference type="InterPro" id="IPR020934">
    <property type="entry name" value="Ribosomal_uS19_CS"/>
</dbReference>
<protein>
    <submittedName>
        <fullName evidence="5">Ribosomal protein S15</fullName>
    </submittedName>
</protein>
<dbReference type="GO" id="GO:0003723">
    <property type="term" value="F:RNA binding"/>
    <property type="evidence" value="ECO:0007669"/>
    <property type="project" value="InterPro"/>
</dbReference>
<reference evidence="5" key="1">
    <citation type="submission" date="2015-07" db="EMBL/GenBank/DDBJ databases">
        <title>Adaptation to a free-living lifestyle via gene acquisitions in the diplomonad Trepomonas sp. PC1.</title>
        <authorList>
            <person name="Xu F."/>
            <person name="Jerlstrom-Hultqvist J."/>
            <person name="Kolisko M."/>
            <person name="Simpson A.G.B."/>
            <person name="Roger A.J."/>
            <person name="Svard S.G."/>
            <person name="Andersson J.O."/>
        </authorList>
    </citation>
    <scope>NUCLEOTIDE SEQUENCE</scope>
    <source>
        <strain evidence="5">PC1</strain>
    </source>
</reference>
<sequence length="120" mass="13670">MKLDLNSIGKYTRSRVNRKIRRGLSKKQLYFIEKVRKVREFNKTAAKPKILKTHLRDMIVTPEMVGLTISCYNGKQFIPIEVKHNMLGMYLGEFAQSYKIVKHGKAGIGATRGSTAVSLK</sequence>
<dbReference type="GO" id="GO:0022627">
    <property type="term" value="C:cytosolic small ribosomal subunit"/>
    <property type="evidence" value="ECO:0007669"/>
    <property type="project" value="TreeGrafter"/>
</dbReference>
<evidence type="ECO:0000256" key="2">
    <source>
        <dbReference type="ARBA" id="ARBA00022980"/>
    </source>
</evidence>
<name>A0A146K4B6_9EUKA</name>
<keyword evidence="2 4" id="KW-0689">Ribosomal protein</keyword>
<dbReference type="InterPro" id="IPR023575">
    <property type="entry name" value="Ribosomal_uS19_SF"/>
</dbReference>
<evidence type="ECO:0000256" key="1">
    <source>
        <dbReference type="ARBA" id="ARBA00007345"/>
    </source>
</evidence>
<dbReference type="PANTHER" id="PTHR11880:SF2">
    <property type="entry name" value="SMALL RIBOSOMAL SUBUNIT PROTEIN US19"/>
    <property type="match status" value="1"/>
</dbReference>
<keyword evidence="3 4" id="KW-0687">Ribonucleoprotein</keyword>
<evidence type="ECO:0000313" key="5">
    <source>
        <dbReference type="EMBL" id="JAP91760.1"/>
    </source>
</evidence>
<comment type="similarity">
    <text evidence="1 4">Belongs to the universal ribosomal protein uS19 family.</text>
</comment>
<proteinExistence type="inferred from homology"/>
<dbReference type="PANTHER" id="PTHR11880">
    <property type="entry name" value="RIBOSOMAL PROTEIN S19P FAMILY MEMBER"/>
    <property type="match status" value="1"/>
</dbReference>
<dbReference type="EMBL" id="GDID01004846">
    <property type="protein sequence ID" value="JAP91760.1"/>
    <property type="molecule type" value="Transcribed_RNA"/>
</dbReference>
<dbReference type="GO" id="GO:0000028">
    <property type="term" value="P:ribosomal small subunit assembly"/>
    <property type="evidence" value="ECO:0007669"/>
    <property type="project" value="TreeGrafter"/>
</dbReference>
<organism evidence="5">
    <name type="scientific">Trepomonas sp. PC1</name>
    <dbReference type="NCBI Taxonomy" id="1076344"/>
    <lineage>
        <taxon>Eukaryota</taxon>
        <taxon>Metamonada</taxon>
        <taxon>Diplomonadida</taxon>
        <taxon>Hexamitidae</taxon>
        <taxon>Hexamitinae</taxon>
        <taxon>Trepomonas</taxon>
    </lineage>
</organism>
<dbReference type="HAMAP" id="MF_00531">
    <property type="entry name" value="Ribosomal_uS19"/>
    <property type="match status" value="1"/>
</dbReference>
<dbReference type="PIRSF" id="PIRSF002144">
    <property type="entry name" value="Ribosomal_S19"/>
    <property type="match status" value="1"/>
</dbReference>
<dbReference type="AlphaFoldDB" id="A0A146K4B6"/>
<evidence type="ECO:0000256" key="3">
    <source>
        <dbReference type="ARBA" id="ARBA00023274"/>
    </source>
</evidence>
<dbReference type="GO" id="GO:0006412">
    <property type="term" value="P:translation"/>
    <property type="evidence" value="ECO:0007669"/>
    <property type="project" value="InterPro"/>
</dbReference>
<dbReference type="Gene3D" id="3.30.860.10">
    <property type="entry name" value="30s Ribosomal Protein S19, Chain A"/>
    <property type="match status" value="1"/>
</dbReference>
<dbReference type="SUPFAM" id="SSF54570">
    <property type="entry name" value="Ribosomal protein S19"/>
    <property type="match status" value="1"/>
</dbReference>
<dbReference type="InterPro" id="IPR002222">
    <property type="entry name" value="Ribosomal_uS19"/>
</dbReference>
<dbReference type="PROSITE" id="PS00323">
    <property type="entry name" value="RIBOSOMAL_S19"/>
    <property type="match status" value="1"/>
</dbReference>
<dbReference type="GO" id="GO:0003735">
    <property type="term" value="F:structural constituent of ribosome"/>
    <property type="evidence" value="ECO:0007669"/>
    <property type="project" value="InterPro"/>
</dbReference>
<dbReference type="PRINTS" id="PR00975">
    <property type="entry name" value="RIBOSOMALS19"/>
</dbReference>
<gene>
    <name evidence="5" type="ORF">TPC1_16522</name>
</gene>